<evidence type="ECO:0000256" key="4">
    <source>
        <dbReference type="ARBA" id="ARBA00023136"/>
    </source>
</evidence>
<evidence type="ECO:0000256" key="2">
    <source>
        <dbReference type="ARBA" id="ARBA00022692"/>
    </source>
</evidence>
<evidence type="ECO:0000313" key="5">
    <source>
        <dbReference type="EMBL" id="KAK6939410.1"/>
    </source>
</evidence>
<dbReference type="GO" id="GO:0016020">
    <property type="term" value="C:membrane"/>
    <property type="evidence" value="ECO:0007669"/>
    <property type="project" value="UniProtKB-SubCell"/>
</dbReference>
<gene>
    <name evidence="5" type="ORF">RJ641_028941</name>
</gene>
<keyword evidence="4" id="KW-0472">Membrane</keyword>
<evidence type="ECO:0000256" key="1">
    <source>
        <dbReference type="ARBA" id="ARBA00004141"/>
    </source>
</evidence>
<accession>A0AAN8VSI9</accession>
<dbReference type="EMBL" id="JBAMMX010000005">
    <property type="protein sequence ID" value="KAK6939410.1"/>
    <property type="molecule type" value="Genomic_DNA"/>
</dbReference>
<dbReference type="Proteomes" id="UP001370490">
    <property type="component" value="Unassembled WGS sequence"/>
</dbReference>
<evidence type="ECO:0000313" key="6">
    <source>
        <dbReference type="Proteomes" id="UP001370490"/>
    </source>
</evidence>
<dbReference type="InterPro" id="IPR007941">
    <property type="entry name" value="DUF726"/>
</dbReference>
<keyword evidence="6" id="KW-1185">Reference proteome</keyword>
<name>A0AAN8VSI9_9MAGN</name>
<comment type="subcellular location">
    <subcellularLocation>
        <location evidence="1">Membrane</location>
        <topology evidence="1">Multi-pass membrane protein</topology>
    </subcellularLocation>
</comment>
<proteinExistence type="predicted"/>
<keyword evidence="3" id="KW-1133">Transmembrane helix</keyword>
<dbReference type="PANTHER" id="PTHR17920:SF3">
    <property type="entry name" value="TRANSMEMBRANE AND COILED-COIL DOMAIN-CONTAINING PROTEIN 4"/>
    <property type="match status" value="1"/>
</dbReference>
<organism evidence="5 6">
    <name type="scientific">Dillenia turbinata</name>
    <dbReference type="NCBI Taxonomy" id="194707"/>
    <lineage>
        <taxon>Eukaryota</taxon>
        <taxon>Viridiplantae</taxon>
        <taxon>Streptophyta</taxon>
        <taxon>Embryophyta</taxon>
        <taxon>Tracheophyta</taxon>
        <taxon>Spermatophyta</taxon>
        <taxon>Magnoliopsida</taxon>
        <taxon>eudicotyledons</taxon>
        <taxon>Gunneridae</taxon>
        <taxon>Pentapetalae</taxon>
        <taxon>Dilleniales</taxon>
        <taxon>Dilleniaceae</taxon>
        <taxon>Dillenia</taxon>
    </lineage>
</organism>
<sequence length="110" mass="11945">MERDTGNGMVIATAGLMERVVLLGAPISDGDENWESARKSIVGKLIRLRSWLAAEAGLIGYKMARRIGAIEEFVSKAIGENHNQEIRTNLVTNGSVDYRGRIADKQTTGG</sequence>
<reference evidence="5 6" key="1">
    <citation type="submission" date="2023-12" db="EMBL/GenBank/DDBJ databases">
        <title>A high-quality genome assembly for Dillenia turbinata (Dilleniales).</title>
        <authorList>
            <person name="Chanderbali A."/>
        </authorList>
    </citation>
    <scope>NUCLEOTIDE SEQUENCE [LARGE SCALE GENOMIC DNA]</scope>
    <source>
        <strain evidence="5">LSX21</strain>
        <tissue evidence="5">Leaf</tissue>
    </source>
</reference>
<evidence type="ECO:0000256" key="3">
    <source>
        <dbReference type="ARBA" id="ARBA00022989"/>
    </source>
</evidence>
<dbReference type="PANTHER" id="PTHR17920">
    <property type="entry name" value="TRANSMEMBRANE AND COILED-COIL DOMAIN-CONTAINING PROTEIN 4 TMCO4"/>
    <property type="match status" value="1"/>
</dbReference>
<protein>
    <submittedName>
        <fullName evidence="5">Uncharacterized protein</fullName>
    </submittedName>
</protein>
<dbReference type="AlphaFoldDB" id="A0AAN8VSI9"/>
<keyword evidence="2" id="KW-0812">Transmembrane</keyword>
<comment type="caution">
    <text evidence="5">The sequence shown here is derived from an EMBL/GenBank/DDBJ whole genome shotgun (WGS) entry which is preliminary data.</text>
</comment>